<evidence type="ECO:0000256" key="1">
    <source>
        <dbReference type="SAM" id="MobiDB-lite"/>
    </source>
</evidence>
<dbReference type="AlphaFoldDB" id="A0A5A5U0E8"/>
<reference evidence="2 3" key="1">
    <citation type="submission" date="2019-04" db="EMBL/GenBank/DDBJ databases">
        <title>A pseudo-fructophilic Leuconostoc citreum strain F192-5 isolated from peel of satsuma mandarin: the first report for isolation and characterization of strain-dependent fructophilic-like characteristics.</title>
        <authorList>
            <person name="Maeno S."/>
            <person name="Tanizawa Y."/>
            <person name="Kajikawa A."/>
            <person name="Kanesaki Y."/>
            <person name="Kubota E."/>
            <person name="Arita M."/>
            <person name="Leon D."/>
            <person name="Endo A."/>
        </authorList>
    </citation>
    <scope>NUCLEOTIDE SEQUENCE [LARGE SCALE GENOMIC DNA]</scope>
    <source>
        <strain evidence="2 3">F192-5</strain>
    </source>
</reference>
<name>A0A5A5U0E8_LEUCI</name>
<dbReference type="Proteomes" id="UP000323274">
    <property type="component" value="Unassembled WGS sequence"/>
</dbReference>
<dbReference type="SUPFAM" id="SSF111126">
    <property type="entry name" value="Ligand-binding domain in the NO signalling and Golgi transport"/>
    <property type="match status" value="1"/>
</dbReference>
<dbReference type="InterPro" id="IPR024096">
    <property type="entry name" value="NO_sig/Golgi_transp_ligand-bd"/>
</dbReference>
<dbReference type="Pfam" id="PF10702">
    <property type="entry name" value="DUF2507"/>
    <property type="match status" value="1"/>
</dbReference>
<comment type="caution">
    <text evidence="2">The sequence shown here is derived from an EMBL/GenBank/DDBJ whole genome shotgun (WGS) entry which is preliminary data.</text>
</comment>
<feature type="region of interest" description="Disordered" evidence="1">
    <location>
        <begin position="209"/>
        <end position="239"/>
    </location>
</feature>
<gene>
    <name evidence="2" type="ORF">LCIT_05550</name>
</gene>
<dbReference type="EMBL" id="BJJW01000002">
    <property type="protein sequence ID" value="GDZ83313.1"/>
    <property type="molecule type" value="Genomic_DNA"/>
</dbReference>
<dbReference type="RefSeq" id="WP_004901897.1">
    <property type="nucleotide sequence ID" value="NZ_BJJW01000002.1"/>
</dbReference>
<dbReference type="InterPro" id="IPR019642">
    <property type="entry name" value="DUF2507"/>
</dbReference>
<feature type="compositionally biased region" description="Polar residues" evidence="1">
    <location>
        <begin position="226"/>
        <end position="239"/>
    </location>
</feature>
<evidence type="ECO:0000313" key="2">
    <source>
        <dbReference type="EMBL" id="GDZ83313.1"/>
    </source>
</evidence>
<sequence>MNINDYDKILQTNFQVNSFALTLLRDGLLKNLLQEDYPHILYWAGKEIARQFPTDALASVVDFFKNAGFGDLEIASQDSKNQRWSLTGDLVQQRLARDKTADFSLEAGFLAQQLEVQTGAIAEATFKIMKKNIGVSFEVVTDLNETVDVSDIKQRVAARESFLKKTHASVEHAKLVELRDDGDISREQSITDSLLAFKFDDVISPAEERTSLSALSSEEEIDPFNFPTNTNKDSQSPFS</sequence>
<protein>
    <recommendedName>
        <fullName evidence="4">DUF2507 domain-containing protein</fullName>
    </recommendedName>
</protein>
<evidence type="ECO:0000313" key="3">
    <source>
        <dbReference type="Proteomes" id="UP000323274"/>
    </source>
</evidence>
<organism evidence="2 3">
    <name type="scientific">Leuconostoc citreum</name>
    <dbReference type="NCBI Taxonomy" id="33964"/>
    <lineage>
        <taxon>Bacteria</taxon>
        <taxon>Bacillati</taxon>
        <taxon>Bacillota</taxon>
        <taxon>Bacilli</taxon>
        <taxon>Lactobacillales</taxon>
        <taxon>Lactobacillaceae</taxon>
        <taxon>Leuconostoc</taxon>
    </lineage>
</organism>
<accession>A0A5A5U0E8</accession>
<proteinExistence type="predicted"/>
<dbReference type="Gene3D" id="3.30.1380.20">
    <property type="entry name" value="Trafficking protein particle complex subunit 3"/>
    <property type="match status" value="1"/>
</dbReference>
<dbReference type="OMA" id="PHILYWA"/>
<evidence type="ECO:0008006" key="4">
    <source>
        <dbReference type="Google" id="ProtNLM"/>
    </source>
</evidence>